<evidence type="ECO:0000256" key="7">
    <source>
        <dbReference type="SAM" id="Phobius"/>
    </source>
</evidence>
<proteinExistence type="inferred from homology"/>
<feature type="transmembrane region" description="Helical" evidence="7">
    <location>
        <begin position="372"/>
        <end position="396"/>
    </location>
</feature>
<keyword evidence="6 7" id="KW-0472">Membrane</keyword>
<dbReference type="InterPro" id="IPR051447">
    <property type="entry name" value="Lipoprotein-release_system"/>
</dbReference>
<evidence type="ECO:0000259" key="8">
    <source>
        <dbReference type="Pfam" id="PF02687"/>
    </source>
</evidence>
<gene>
    <name evidence="10" type="ORF">ACFFIP_00025</name>
</gene>
<evidence type="ECO:0000313" key="10">
    <source>
        <dbReference type="EMBL" id="MFC0261048.1"/>
    </source>
</evidence>
<evidence type="ECO:0000256" key="6">
    <source>
        <dbReference type="ARBA" id="ARBA00023136"/>
    </source>
</evidence>
<sequence length="405" mass="45251">MKMILTLAWRNIWRNKGRSLALMLSVLFGMACGLMLLGLYAGFINQRFESLILNQVSHVQIHAENYIREQESSITIANENSLLQFLDTLPQKKGYASRTLSFGMLASGHNSIGVKIMGVNSDEEVNITRFHDNLVEGKFLSDDMKYPIYISSKAAKKLKVKLGGRVVLTFQRIDNEITAAAFRVDGIFKSSNAEFDNTHVMVKREDLQELLAGEPIIHEVAILLNNQDFANQSAAYISQNFPDLDTRSWEDISPELRILVEQGSYILYIFIIIILLGLAFGILNTMLMAVFERMQELGMLMAIGMNKTRIASMIILETVYLTLIGGVLGIALGLLIVQYFEKEGLDLSNFADALAQFGYEAVVFPNVTQQDIIVVLILVIITSVSSAIIPTLRAIYLNPAEAIRK</sequence>
<feature type="transmembrane region" description="Helical" evidence="7">
    <location>
        <begin position="312"/>
        <end position="340"/>
    </location>
</feature>
<comment type="caution">
    <text evidence="10">The sequence shown here is derived from an EMBL/GenBank/DDBJ whole genome shotgun (WGS) entry which is preliminary data.</text>
</comment>
<organism evidence="10 11">
    <name type="scientific">Fontibacter flavus</name>
    <dbReference type="NCBI Taxonomy" id="654838"/>
    <lineage>
        <taxon>Bacteria</taxon>
        <taxon>Pseudomonadati</taxon>
        <taxon>Bacteroidota</taxon>
        <taxon>Cytophagia</taxon>
        <taxon>Cytophagales</taxon>
        <taxon>Cyclobacteriaceae</taxon>
        <taxon>Fontibacter</taxon>
    </lineage>
</organism>
<evidence type="ECO:0000256" key="5">
    <source>
        <dbReference type="ARBA" id="ARBA00022989"/>
    </source>
</evidence>
<dbReference type="PANTHER" id="PTHR30489:SF0">
    <property type="entry name" value="LIPOPROTEIN-RELEASING SYSTEM TRANSMEMBRANE PROTEIN LOLE"/>
    <property type="match status" value="1"/>
</dbReference>
<evidence type="ECO:0000256" key="2">
    <source>
        <dbReference type="ARBA" id="ARBA00005236"/>
    </source>
</evidence>
<dbReference type="Pfam" id="PF02687">
    <property type="entry name" value="FtsX"/>
    <property type="match status" value="1"/>
</dbReference>
<keyword evidence="11" id="KW-1185">Reference proteome</keyword>
<dbReference type="Proteomes" id="UP001589797">
    <property type="component" value="Unassembled WGS sequence"/>
</dbReference>
<evidence type="ECO:0000256" key="1">
    <source>
        <dbReference type="ARBA" id="ARBA00004651"/>
    </source>
</evidence>
<dbReference type="Pfam" id="PF12704">
    <property type="entry name" value="MacB_PCD"/>
    <property type="match status" value="1"/>
</dbReference>
<evidence type="ECO:0000256" key="4">
    <source>
        <dbReference type="ARBA" id="ARBA00022692"/>
    </source>
</evidence>
<dbReference type="EMBL" id="JBHLWI010000001">
    <property type="protein sequence ID" value="MFC0261048.1"/>
    <property type="molecule type" value="Genomic_DNA"/>
</dbReference>
<keyword evidence="4 7" id="KW-0812">Transmembrane</keyword>
<evidence type="ECO:0000256" key="3">
    <source>
        <dbReference type="ARBA" id="ARBA00022475"/>
    </source>
</evidence>
<reference evidence="10 11" key="1">
    <citation type="submission" date="2024-09" db="EMBL/GenBank/DDBJ databases">
        <authorList>
            <person name="Sun Q."/>
            <person name="Mori K."/>
        </authorList>
    </citation>
    <scope>NUCLEOTIDE SEQUENCE [LARGE SCALE GENOMIC DNA]</scope>
    <source>
        <strain evidence="10 11">CCM 7650</strain>
    </source>
</reference>
<feature type="domain" description="MacB-like periplasmic core" evidence="9">
    <location>
        <begin position="19"/>
        <end position="232"/>
    </location>
</feature>
<dbReference type="InterPro" id="IPR025857">
    <property type="entry name" value="MacB_PCD"/>
</dbReference>
<evidence type="ECO:0000259" key="9">
    <source>
        <dbReference type="Pfam" id="PF12704"/>
    </source>
</evidence>
<evidence type="ECO:0000313" key="11">
    <source>
        <dbReference type="Proteomes" id="UP001589797"/>
    </source>
</evidence>
<name>A0ABV6FMF5_9BACT</name>
<keyword evidence="5 7" id="KW-1133">Transmembrane helix</keyword>
<feature type="domain" description="ABC3 transporter permease C-terminal" evidence="8">
    <location>
        <begin position="269"/>
        <end position="399"/>
    </location>
</feature>
<dbReference type="PANTHER" id="PTHR30489">
    <property type="entry name" value="LIPOPROTEIN-RELEASING SYSTEM TRANSMEMBRANE PROTEIN LOLE"/>
    <property type="match status" value="1"/>
</dbReference>
<feature type="transmembrane region" description="Helical" evidence="7">
    <location>
        <begin position="20"/>
        <end position="43"/>
    </location>
</feature>
<keyword evidence="3" id="KW-1003">Cell membrane</keyword>
<dbReference type="PROSITE" id="PS51257">
    <property type="entry name" value="PROKAR_LIPOPROTEIN"/>
    <property type="match status" value="1"/>
</dbReference>
<comment type="similarity">
    <text evidence="2">Belongs to the ABC-4 integral membrane protein family. LolC/E subfamily.</text>
</comment>
<comment type="subcellular location">
    <subcellularLocation>
        <location evidence="1">Cell membrane</location>
        <topology evidence="1">Multi-pass membrane protein</topology>
    </subcellularLocation>
</comment>
<protein>
    <submittedName>
        <fullName evidence="10">ABC transporter permease</fullName>
    </submittedName>
</protein>
<feature type="transmembrane region" description="Helical" evidence="7">
    <location>
        <begin position="265"/>
        <end position="291"/>
    </location>
</feature>
<dbReference type="RefSeq" id="WP_382385505.1">
    <property type="nucleotide sequence ID" value="NZ_JBHLWI010000001.1"/>
</dbReference>
<accession>A0ABV6FMF5</accession>
<dbReference type="InterPro" id="IPR003838">
    <property type="entry name" value="ABC3_permease_C"/>
</dbReference>